<dbReference type="PROSITE" id="PS50297">
    <property type="entry name" value="ANK_REP_REGION"/>
    <property type="match status" value="4"/>
</dbReference>
<accession>A0A1D3SNX8</accession>
<dbReference type="SMART" id="SM00248">
    <property type="entry name" value="ANK"/>
    <property type="match status" value="9"/>
</dbReference>
<dbReference type="VEuPathDB" id="PlasmoDB:PmUG01_11036500"/>
<feature type="region of interest" description="Disordered" evidence="4">
    <location>
        <begin position="44"/>
        <end position="65"/>
    </location>
</feature>
<evidence type="ECO:0000313" key="6">
    <source>
        <dbReference type="Proteomes" id="UP000219813"/>
    </source>
</evidence>
<feature type="compositionally biased region" description="Basic and acidic residues" evidence="4">
    <location>
        <begin position="822"/>
        <end position="836"/>
    </location>
</feature>
<dbReference type="EMBL" id="LT594632">
    <property type="protein sequence ID" value="SCO93114.1"/>
    <property type="molecule type" value="Genomic_DNA"/>
</dbReference>
<feature type="repeat" description="ANK" evidence="3">
    <location>
        <begin position="1447"/>
        <end position="1475"/>
    </location>
</feature>
<keyword evidence="1" id="KW-0677">Repeat</keyword>
<feature type="region of interest" description="Disordered" evidence="4">
    <location>
        <begin position="1234"/>
        <end position="1341"/>
    </location>
</feature>
<dbReference type="PANTHER" id="PTHR24198:SF165">
    <property type="entry name" value="ANKYRIN REPEAT-CONTAINING PROTEIN-RELATED"/>
    <property type="match status" value="1"/>
</dbReference>
<feature type="compositionally biased region" description="Polar residues" evidence="4">
    <location>
        <begin position="146"/>
        <end position="155"/>
    </location>
</feature>
<evidence type="ECO:0000256" key="4">
    <source>
        <dbReference type="SAM" id="MobiDB-lite"/>
    </source>
</evidence>
<dbReference type="KEGG" id="pmal:PMUG01_11036500"/>
<feature type="repeat" description="ANK" evidence="3">
    <location>
        <begin position="1615"/>
        <end position="1647"/>
    </location>
</feature>
<feature type="region of interest" description="Disordered" evidence="4">
    <location>
        <begin position="773"/>
        <end position="836"/>
    </location>
</feature>
<proteinExistence type="predicted"/>
<evidence type="ECO:0000256" key="1">
    <source>
        <dbReference type="ARBA" id="ARBA00022737"/>
    </source>
</evidence>
<feature type="compositionally biased region" description="Basic and acidic residues" evidence="4">
    <location>
        <begin position="1299"/>
        <end position="1309"/>
    </location>
</feature>
<feature type="region of interest" description="Disordered" evidence="4">
    <location>
        <begin position="146"/>
        <end position="190"/>
    </location>
</feature>
<feature type="compositionally biased region" description="Basic and acidic residues" evidence="4">
    <location>
        <begin position="48"/>
        <end position="65"/>
    </location>
</feature>
<feature type="compositionally biased region" description="Basic and acidic residues" evidence="4">
    <location>
        <begin position="782"/>
        <end position="799"/>
    </location>
</feature>
<dbReference type="SUPFAM" id="SSF48403">
    <property type="entry name" value="Ankyrin repeat"/>
    <property type="match status" value="2"/>
</dbReference>
<feature type="compositionally biased region" description="Basic and acidic residues" evidence="4">
    <location>
        <begin position="851"/>
        <end position="872"/>
    </location>
</feature>
<feature type="compositionally biased region" description="Basic and acidic residues" evidence="4">
    <location>
        <begin position="1237"/>
        <end position="1285"/>
    </location>
</feature>
<evidence type="ECO:0000256" key="2">
    <source>
        <dbReference type="ARBA" id="ARBA00023043"/>
    </source>
</evidence>
<dbReference type="PANTHER" id="PTHR24198">
    <property type="entry name" value="ANKYRIN REPEAT AND PROTEIN KINASE DOMAIN-CONTAINING PROTEIN"/>
    <property type="match status" value="1"/>
</dbReference>
<dbReference type="GeneID" id="39869826"/>
<feature type="region of interest" description="Disordered" evidence="4">
    <location>
        <begin position="851"/>
        <end position="976"/>
    </location>
</feature>
<dbReference type="PROSITE" id="PS50088">
    <property type="entry name" value="ANK_REPEAT"/>
    <property type="match status" value="5"/>
</dbReference>
<feature type="repeat" description="ANK" evidence="3">
    <location>
        <begin position="1585"/>
        <end position="1614"/>
    </location>
</feature>
<organism evidence="5 6">
    <name type="scientific">Plasmodium malariae</name>
    <dbReference type="NCBI Taxonomy" id="5858"/>
    <lineage>
        <taxon>Eukaryota</taxon>
        <taxon>Sar</taxon>
        <taxon>Alveolata</taxon>
        <taxon>Apicomplexa</taxon>
        <taxon>Aconoidasida</taxon>
        <taxon>Haemosporida</taxon>
        <taxon>Plasmodiidae</taxon>
        <taxon>Plasmodium</taxon>
        <taxon>Plasmodium (Plasmodium)</taxon>
    </lineage>
</organism>
<keyword evidence="6" id="KW-1185">Reference proteome</keyword>
<keyword evidence="2 3" id="KW-0040">ANK repeat</keyword>
<dbReference type="OrthoDB" id="20872at2759"/>
<gene>
    <name evidence="5" type="primary">PmUG01_11036500</name>
    <name evidence="5" type="ORF">PMUG01_11036500</name>
</gene>
<reference evidence="5 6" key="1">
    <citation type="submission" date="2016-06" db="EMBL/GenBank/DDBJ databases">
        <authorList>
            <consortium name="Pathogen Informatics"/>
        </authorList>
    </citation>
    <scope>NUCLEOTIDE SEQUENCE [LARGE SCALE GENOMIC DNA]</scope>
</reference>
<dbReference type="RefSeq" id="XP_028862553.1">
    <property type="nucleotide sequence ID" value="XM_029006023.1"/>
</dbReference>
<name>A0A1D3SNX8_PLAMA</name>
<dbReference type="Pfam" id="PF12796">
    <property type="entry name" value="Ank_2"/>
    <property type="match status" value="2"/>
</dbReference>
<dbReference type="Proteomes" id="UP000219813">
    <property type="component" value="Chromosome 11"/>
</dbReference>
<feature type="repeat" description="ANK" evidence="3">
    <location>
        <begin position="1684"/>
        <end position="1716"/>
    </location>
</feature>
<dbReference type="OMA" id="HLIYHKL"/>
<feature type="compositionally biased region" description="Basic and acidic residues" evidence="4">
    <location>
        <begin position="156"/>
        <end position="190"/>
    </location>
</feature>
<dbReference type="InterPro" id="IPR002110">
    <property type="entry name" value="Ankyrin_rpt"/>
</dbReference>
<feature type="compositionally biased region" description="Polar residues" evidence="4">
    <location>
        <begin position="804"/>
        <end position="817"/>
    </location>
</feature>
<sequence>MKSVEYYNDSTAKGSETKEDDVNKYILNKLRLIFNNDIKSLSQDEDNELNKNENEKENYERGHNENANDISRIVVMNTINNTAKKSSISVIKRNNANVEDINSANTVDLSNANTTEKNSLNIVIGNNKTTIAEQNNLNVSDKNCTNVADKSSTNAEDNKYKNDADRKCSNEADRKCSNDADRKCSNDADKKCTNDTVKSMPNTPDRSYPDISDKNHLNIVDINDTSVAENNDLTSSIEKDGNNSLAQLKRESAIEKTNSISINDLFKLNSDAYLNIDGTLKKGNLSEIFMNENNLNIIINKKNEKWKRYIKCIEPFLDVHTIINLSQTCKYFYKRKYRVWNNRLIFNSYLGYNPKIIYEYVFPRIYKHIHRSVRRRLCLDFTLCTLIKDITVANVLNQIYNFDSLNTKHLFIYNLQEIYFDYCHHLTDKTLEVLAQTRLPSLKTLSIKCVRNKYLTCAPLTVMLKKSNWPVFTNFICSFSNAWLEPIFIVSNFIINRANNQNHLIYHKLKNLRKTLENMKTFDNSVISSSANDESNRKVINENNKYNMMSLQSCIDGTHIDRTNLIDYTAVLNNKNNNGSGSNNNISGMNNNVDGSNINVGGSNINIGGSNNNSNRKKLKSVLNSETECSISQSETNNNFSLFNNFFYNTMKHFGYSTKVQNNFNQKDYNNFSKNAFQNKKSDTHIAALSSSTPNNTNTKNDHEKCLNKSAHLEAEYNLLHVHDNMHEKKDIFDEFLLGEYASTYNNSNNNSNSKERNNNFLNNFENNYFTTKCDQNGVNGKYEKREKEDSNEEKKEIVYKVSIRSNSTDNMNSSASFGRRQINEHSKRKSEDKGFHEYFDEEKKIRKIRKNEEKTNDKRNDEDSFHVERSNDNNTANKLKENNLLPNHEVEEKSKRKKKLEKQNIDDNGNDNSNENSNDYNNNYNNHNNNNNNHNNNNHNNNHNHNSISSNNNNHNHNNNNNSISSNNNKKSTRVNNKKTKLLTAENIFCMNILHNNMNTFDEEEEDEDEEDEEKNLNKCRCNGKNCIYLTDEINFKCNCEDCPFANGYKNLITVDDPYIQSHFVQPNLDILGSWGSKCFLESIGLDIYVKGYSVALKNENIKICVKLSKKIQEELYDLSKSEKYKNNNLVYLLRNKGSELLSNTPLTIETDEIGGIDVWTLPISLAISKKNRYLFYLVLKGGAKVDIWDYLGKSPLYIACENECKEFVEVLLEERRKRKKKNNIIQYCYKSPATTDKDSTHGDNANKDSNRDTNKDPNKDTNKDPNRDTNKDSNREENEEINKNEGSNNVTLSSSTERYEYNDRNSNAERNSSKCINEDHNGNPEERKKDRTHEKGTMSKECVQETFNEKRNSHEMNSVVNERESTTYEFDASKLDAIKKNDNCNTICVCPYGNMCDSYYVTYPIDIENGYIPLNIAIKKKNFSIVSSLVKSGENLNIICPYVRDYKSPLYLACENNISEIIQLLLENKADPNWCYHNKFTPILLAYNLNKAWVNHFIDAGAGEKVCNRHILTEVLSCAIFKNDLSTVQLLLKKYPQLLQKGHNLWSLPFIQAAKLERLNILKYLYSLKKDIINQFDSNIVLSPIHAAAEEGNIDILKFLLENDVNINLTNKFHQNALHIACLENQEKVVQLLLCHNIDVNCKDNINGECPLMICIRTRNEKLAQLILNESKNINYNLTNIHGETSLIYSIFYGLYDIADILMTRGADVSVRDINGDKSYNVACERVLSHRTCKRVLKKFLKLYRSQNKNFLPKKNKINKKNKFYQSYQSINQSFLSIFRIKKEKQKKKAISYSIDDARVH</sequence>
<evidence type="ECO:0000256" key="3">
    <source>
        <dbReference type="PROSITE-ProRule" id="PRU00023"/>
    </source>
</evidence>
<dbReference type="InterPro" id="IPR036770">
    <property type="entry name" value="Ankyrin_rpt-contain_sf"/>
</dbReference>
<evidence type="ECO:0000313" key="5">
    <source>
        <dbReference type="EMBL" id="SCO93114.1"/>
    </source>
</evidence>
<feature type="repeat" description="ANK" evidence="3">
    <location>
        <begin position="1411"/>
        <end position="1443"/>
    </location>
</feature>
<feature type="compositionally biased region" description="Low complexity" evidence="4">
    <location>
        <begin position="907"/>
        <end position="970"/>
    </location>
</feature>
<protein>
    <submittedName>
        <fullName evidence="5">Ankyrin-repeat protein, putative</fullName>
    </submittedName>
</protein>
<feature type="compositionally biased region" description="Basic and acidic residues" evidence="4">
    <location>
        <begin position="1318"/>
        <end position="1340"/>
    </location>
</feature>
<dbReference type="Gene3D" id="1.25.40.20">
    <property type="entry name" value="Ankyrin repeat-containing domain"/>
    <property type="match status" value="3"/>
</dbReference>